<accession>A0A0D0EDB7</accession>
<sequence>MNVTNQDLFIVGVHLSNFVVPEAWLNGRVFGSVQIYTPLFFLSFFSWSDSAYPHSTSSLLFTTHGYFKTPKLPFFLLTEIPPIPEDETAANTETYQDGHAGEGDGLFFVASECHEPVTVLHKAIFPESEDYAHPCRQRRLSLSTMVIVGPRILSAKQGT</sequence>
<dbReference type="HOGENOM" id="CLU_140496_0_0_1"/>
<dbReference type="InParanoid" id="A0A0D0EDB7"/>
<evidence type="ECO:0000313" key="2">
    <source>
        <dbReference type="Proteomes" id="UP000054538"/>
    </source>
</evidence>
<keyword evidence="2" id="KW-1185">Reference proteome</keyword>
<reference evidence="1 2" key="1">
    <citation type="submission" date="2014-04" db="EMBL/GenBank/DDBJ databases">
        <authorList>
            <consortium name="DOE Joint Genome Institute"/>
            <person name="Kuo A."/>
            <person name="Kohler A."/>
            <person name="Jargeat P."/>
            <person name="Nagy L.G."/>
            <person name="Floudas D."/>
            <person name="Copeland A."/>
            <person name="Barry K.W."/>
            <person name="Cichocki N."/>
            <person name="Veneault-Fourrey C."/>
            <person name="LaButti K."/>
            <person name="Lindquist E.A."/>
            <person name="Lipzen A."/>
            <person name="Lundell T."/>
            <person name="Morin E."/>
            <person name="Murat C."/>
            <person name="Sun H."/>
            <person name="Tunlid A."/>
            <person name="Henrissat B."/>
            <person name="Grigoriev I.V."/>
            <person name="Hibbett D.S."/>
            <person name="Martin F."/>
            <person name="Nordberg H.P."/>
            <person name="Cantor M.N."/>
            <person name="Hua S.X."/>
        </authorList>
    </citation>
    <scope>NUCLEOTIDE SEQUENCE [LARGE SCALE GENOMIC DNA]</scope>
    <source>
        <strain evidence="1 2">Ve08.2h10</strain>
    </source>
</reference>
<dbReference type="OrthoDB" id="2637024at2759"/>
<organism evidence="1 2">
    <name type="scientific">Paxillus rubicundulus Ve08.2h10</name>
    <dbReference type="NCBI Taxonomy" id="930991"/>
    <lineage>
        <taxon>Eukaryota</taxon>
        <taxon>Fungi</taxon>
        <taxon>Dikarya</taxon>
        <taxon>Basidiomycota</taxon>
        <taxon>Agaricomycotina</taxon>
        <taxon>Agaricomycetes</taxon>
        <taxon>Agaricomycetidae</taxon>
        <taxon>Boletales</taxon>
        <taxon>Paxilineae</taxon>
        <taxon>Paxillaceae</taxon>
        <taxon>Paxillus</taxon>
    </lineage>
</organism>
<dbReference type="AlphaFoldDB" id="A0A0D0EDB7"/>
<gene>
    <name evidence="1" type="ORF">PAXRUDRAFT_784061</name>
</gene>
<dbReference type="Proteomes" id="UP000054538">
    <property type="component" value="Unassembled WGS sequence"/>
</dbReference>
<reference evidence="2" key="2">
    <citation type="submission" date="2015-01" db="EMBL/GenBank/DDBJ databases">
        <title>Evolutionary Origins and Diversification of the Mycorrhizal Mutualists.</title>
        <authorList>
            <consortium name="DOE Joint Genome Institute"/>
            <consortium name="Mycorrhizal Genomics Consortium"/>
            <person name="Kohler A."/>
            <person name="Kuo A."/>
            <person name="Nagy L.G."/>
            <person name="Floudas D."/>
            <person name="Copeland A."/>
            <person name="Barry K.W."/>
            <person name="Cichocki N."/>
            <person name="Veneault-Fourrey C."/>
            <person name="LaButti K."/>
            <person name="Lindquist E.A."/>
            <person name="Lipzen A."/>
            <person name="Lundell T."/>
            <person name="Morin E."/>
            <person name="Murat C."/>
            <person name="Riley R."/>
            <person name="Ohm R."/>
            <person name="Sun H."/>
            <person name="Tunlid A."/>
            <person name="Henrissat B."/>
            <person name="Grigoriev I.V."/>
            <person name="Hibbett D.S."/>
            <person name="Martin F."/>
        </authorList>
    </citation>
    <scope>NUCLEOTIDE SEQUENCE [LARGE SCALE GENOMIC DNA]</scope>
    <source>
        <strain evidence="2">Ve08.2h10</strain>
    </source>
</reference>
<protein>
    <submittedName>
        <fullName evidence="1">Uncharacterized protein</fullName>
    </submittedName>
</protein>
<dbReference type="EMBL" id="KN824825">
    <property type="protein sequence ID" value="KIL00841.1"/>
    <property type="molecule type" value="Genomic_DNA"/>
</dbReference>
<name>A0A0D0EDB7_9AGAM</name>
<proteinExistence type="predicted"/>
<evidence type="ECO:0000313" key="1">
    <source>
        <dbReference type="EMBL" id="KIL00841.1"/>
    </source>
</evidence>